<dbReference type="Proteomes" id="UP000054630">
    <property type="component" value="Unassembled WGS sequence"/>
</dbReference>
<organism evidence="6 7">
    <name type="scientific">Trichinella nelsoni</name>
    <dbReference type="NCBI Taxonomy" id="6336"/>
    <lineage>
        <taxon>Eukaryota</taxon>
        <taxon>Metazoa</taxon>
        <taxon>Ecdysozoa</taxon>
        <taxon>Nematoda</taxon>
        <taxon>Enoplea</taxon>
        <taxon>Dorylaimia</taxon>
        <taxon>Trichinellida</taxon>
        <taxon>Trichinellidae</taxon>
        <taxon>Trichinella</taxon>
    </lineage>
</organism>
<evidence type="ECO:0000256" key="3">
    <source>
        <dbReference type="ARBA" id="ARBA00023242"/>
    </source>
</evidence>
<dbReference type="EMBL" id="JYDL01000017">
    <property type="protein sequence ID" value="KRX24534.1"/>
    <property type="molecule type" value="Genomic_DNA"/>
</dbReference>
<gene>
    <name evidence="6" type="primary">GBF1</name>
    <name evidence="6" type="ORF">T07_2685</name>
</gene>
<protein>
    <submittedName>
        <fullName evidence="6">Golgi-specific brefeldin A-resistance guanine nucleotide exchange factor 1</fullName>
    </submittedName>
</protein>
<feature type="compositionally biased region" description="Low complexity" evidence="4">
    <location>
        <begin position="2054"/>
        <end position="2067"/>
    </location>
</feature>
<dbReference type="GO" id="GO:0012505">
    <property type="term" value="C:endomembrane system"/>
    <property type="evidence" value="ECO:0007669"/>
    <property type="project" value="UniProtKB-ARBA"/>
</dbReference>
<feature type="region of interest" description="Disordered" evidence="4">
    <location>
        <begin position="1870"/>
        <end position="1901"/>
    </location>
</feature>
<dbReference type="GO" id="GO:0005737">
    <property type="term" value="C:cytoplasm"/>
    <property type="evidence" value="ECO:0007669"/>
    <property type="project" value="UniProtKB-ARBA"/>
</dbReference>
<feature type="compositionally biased region" description="Low complexity" evidence="4">
    <location>
        <begin position="1715"/>
        <end position="1732"/>
    </location>
</feature>
<dbReference type="GO" id="GO:0016192">
    <property type="term" value="P:vesicle-mediated transport"/>
    <property type="evidence" value="ECO:0007669"/>
    <property type="project" value="UniProtKB-ARBA"/>
</dbReference>
<feature type="region of interest" description="Disordered" evidence="4">
    <location>
        <begin position="1715"/>
        <end position="1754"/>
    </location>
</feature>
<dbReference type="InterPro" id="IPR008999">
    <property type="entry name" value="Actin-crosslinking"/>
</dbReference>
<dbReference type="PANTHER" id="PTHR10663">
    <property type="entry name" value="GUANYL-NUCLEOTIDE EXCHANGE FACTOR"/>
    <property type="match status" value="1"/>
</dbReference>
<dbReference type="InterPro" id="IPR023394">
    <property type="entry name" value="Sec7_C_sf"/>
</dbReference>
<dbReference type="SUPFAM" id="SSF48425">
    <property type="entry name" value="Sec7 domain"/>
    <property type="match status" value="1"/>
</dbReference>
<feature type="region of interest" description="Disordered" evidence="4">
    <location>
        <begin position="2046"/>
        <end position="2089"/>
    </location>
</feature>
<dbReference type="Gene3D" id="1.10.220.20">
    <property type="match status" value="1"/>
</dbReference>
<proteinExistence type="inferred from homology"/>
<dbReference type="CDD" id="cd23338">
    <property type="entry name" value="beta-trefoil_FSCN_FRG1"/>
    <property type="match status" value="1"/>
</dbReference>
<evidence type="ECO:0000256" key="4">
    <source>
        <dbReference type="SAM" id="MobiDB-lite"/>
    </source>
</evidence>
<feature type="region of interest" description="Disordered" evidence="4">
    <location>
        <begin position="2011"/>
        <end position="2031"/>
    </location>
</feature>
<dbReference type="GO" id="GO:0005085">
    <property type="term" value="F:guanyl-nucleotide exchange factor activity"/>
    <property type="evidence" value="ECO:0007669"/>
    <property type="project" value="InterPro"/>
</dbReference>
<dbReference type="SMART" id="SM00222">
    <property type="entry name" value="Sec7"/>
    <property type="match status" value="1"/>
</dbReference>
<dbReference type="PANTHER" id="PTHR10663:SF388">
    <property type="entry name" value="GOLGI-SPECIFIC BREFELDIN A-RESISTANCE GUANINE NUCLEOTIDE EXCHANGE FACTOR 1"/>
    <property type="match status" value="1"/>
</dbReference>
<dbReference type="InterPro" id="IPR056604">
    <property type="entry name" value="GBF1-like_TPR"/>
</dbReference>
<dbReference type="STRING" id="6336.A0A0V0SD31"/>
<evidence type="ECO:0000256" key="1">
    <source>
        <dbReference type="ARBA" id="ARBA00004604"/>
    </source>
</evidence>
<reference evidence="6 7" key="1">
    <citation type="submission" date="2015-01" db="EMBL/GenBank/DDBJ databases">
        <title>Evolution of Trichinella species and genotypes.</title>
        <authorList>
            <person name="Korhonen P.K."/>
            <person name="Edoardo P."/>
            <person name="Giuseppe L.R."/>
            <person name="Gasser R.B."/>
        </authorList>
    </citation>
    <scope>NUCLEOTIDE SEQUENCE [LARGE SCALE GENOMIC DNA]</scope>
    <source>
        <strain evidence="6">ISS37</strain>
    </source>
</reference>
<comment type="subcellular location">
    <subcellularLocation>
        <location evidence="1">Nucleus</location>
        <location evidence="1">Nucleolus</location>
    </subcellularLocation>
</comment>
<keyword evidence="7" id="KW-1185">Reference proteome</keyword>
<feature type="domain" description="SEC7" evidence="5">
    <location>
        <begin position="934"/>
        <end position="1124"/>
    </location>
</feature>
<dbReference type="CDD" id="cd00171">
    <property type="entry name" value="Sec7"/>
    <property type="match status" value="1"/>
</dbReference>
<evidence type="ECO:0000313" key="7">
    <source>
        <dbReference type="Proteomes" id="UP000054630"/>
    </source>
</evidence>
<accession>A0A0V0SD31</accession>
<feature type="compositionally biased region" description="Low complexity" evidence="4">
    <location>
        <begin position="2011"/>
        <end position="2028"/>
    </location>
</feature>
<feature type="region of interest" description="Disordered" evidence="4">
    <location>
        <begin position="534"/>
        <end position="602"/>
    </location>
</feature>
<dbReference type="GO" id="GO:0005730">
    <property type="term" value="C:nucleolus"/>
    <property type="evidence" value="ECO:0007669"/>
    <property type="project" value="UniProtKB-SubCell"/>
</dbReference>
<evidence type="ECO:0000256" key="2">
    <source>
        <dbReference type="ARBA" id="ARBA00010878"/>
    </source>
</evidence>
<comment type="caution">
    <text evidence="6">The sequence shown here is derived from an EMBL/GenBank/DDBJ whole genome shotgun (WGS) entry which is preliminary data.</text>
</comment>
<dbReference type="SUPFAM" id="SSF48371">
    <property type="entry name" value="ARM repeat"/>
    <property type="match status" value="2"/>
</dbReference>
<dbReference type="SUPFAM" id="SSF50405">
    <property type="entry name" value="Actin-crosslinking proteins"/>
    <property type="match status" value="1"/>
</dbReference>
<dbReference type="Gene3D" id="2.80.10.50">
    <property type="match status" value="1"/>
</dbReference>
<dbReference type="PROSITE" id="PS50190">
    <property type="entry name" value="SEC7"/>
    <property type="match status" value="1"/>
</dbReference>
<evidence type="ECO:0000313" key="6">
    <source>
        <dbReference type="EMBL" id="KRX24534.1"/>
    </source>
</evidence>
<dbReference type="InterPro" id="IPR035999">
    <property type="entry name" value="Sec7_dom_sf"/>
</dbReference>
<dbReference type="Gene3D" id="1.10.1000.11">
    <property type="entry name" value="Arf Nucleotide-binding Site Opener,domain 2"/>
    <property type="match status" value="1"/>
</dbReference>
<comment type="similarity">
    <text evidence="2">Belongs to the FRG1 family.</text>
</comment>
<dbReference type="Pfam" id="PF12783">
    <property type="entry name" value="Sec7-like_HUS"/>
    <property type="match status" value="1"/>
</dbReference>
<feature type="region of interest" description="Disordered" evidence="4">
    <location>
        <begin position="1572"/>
        <end position="1593"/>
    </location>
</feature>
<dbReference type="InterPro" id="IPR000904">
    <property type="entry name" value="Sec7_dom"/>
</dbReference>
<dbReference type="Pfam" id="PF23325">
    <property type="entry name" value="TPR_28"/>
    <property type="match status" value="2"/>
</dbReference>
<dbReference type="OrthoDB" id="10258608at2759"/>
<sequence>MLRTNDRQKSTEFNINITIISNKFRNMSIAFDRVKGGKLKLKGGKQLGNSPKEGRNLKVRKKAEIHVNEDEISHGGWWCMTENSKLTGCNVAIETSPFTYVMAMDNGKFTLGPPHKAGEQPSPEEILTLIRPPDADWFALKSGYGKYLSVDGKGFLVAMTDAASTRERWELVFEDGKMALMGHNNCFMNYDNDAEGYIMVNSKKAKENEMIKMRTNAERAVVGDSVPEQDQKPSGECEVSYIKLYQHSKVKVSQEDRSNVKRAKVQGNLHEVLLDRNTLYIVQSELNAVVATLRRSQRLLGGVPQGQDPLLRSFFDLREVLSSVPSLADVAPSVFVAPFLDVIRSDHTGGTATEQALVSVDKFLSYGLFDPACITAASAVQQIAEAVTRARFVGTDPSFDEVVILRILQVLRALLLSPAGALLTDETVCEMLQSCFRICFEEGLSQLLRKAAESCLKDMVQLIFKRLADFREDPRHPYVRRLQTRASSRDETFSSRRRLKRRRKHFAAVVSSEPSSLAAVEQAEHCPLGLDVLADAGSGGSGSPPASAGPSDQSGLQADGVVESSNTGNQPEIAVPAKLDPETLGTDDAGAAETVDPSPSTGPYGLPCSRELFRFLIALCNPWEQQQNDQMIELGLNLLTVALEVGVDQLSKFSLMLPLVQNDLCRHLISLLQATKVSLLSSALRVGFLLFESLRCHLKLQLEMYLCKLMELATAAEVLPTPTSATAQSGPSISSRTSTLSNTVRLELRELALEALVQLWRVPGLITELYLNYDCDLYCSDLFEELTKLLSKNAFPVTGLTNAHILSLDALLTVVDTIELNCHLRMINYRRHSSSSSDAGGGDATAAAAAAATPCSFDGQWCQTAAPSPGSRSSTAYALPAVCGYSVGFAVSSGSLSTTTSQQRSDDDHETVPNPELLLCAVAAHEIEIPSHEELLRLKMKKRILTNASDLFNQNPSKGIEFLQENGLLSMPYSPNEVVRWLRENPRLNKRKIAEFIVNRKNRPVLDAFVKSFDFRKLRIDESLREFLESFRLPGEAAEISTIIEYYADHWHKSNGTPFASTDAAFTLAYAVIMLNVDQHNPQAKRQQQPMSLEQFVKNLNGVNGGDNFDRTMLEKIYQAVRTEEIVMPEEQGGLVRENYVWDVLLRRGAGAQGRFLRAPGHGGGLYDRELFALVWGPTVAALSFVFDKTDSEPLIGRVISGFRKSAAVAAHFGLCDVFDNLTISLCKFSCLLTPARNADGADQLCATLAESAKAQAAARALFDLVHAHGDILREGWRSVFDCLLNCYHAELLPLGLTDCEDFADSRGYVNISRPLPRAQKQDSSASGLLSSLYSYLGGSASGGDSRDADAHGARQRNEWRQRGAALLVDCRVDQTLVDSKYLSSQALSELVKALLLASAAVLPDDGAVGRRRLSDVDERSLVFLTETMVSVAVHNRDRIAPFWRTLHAHLFSLIADHADRRFLVERAVVGWLRLANRLLPRQDVGDQVLDALPALGAASQATVPSIARQLAHGLHQLLRANAAYVRLARHWDQLFALLELVGAGAFVGQLDSTGDVRDQSFDQHRHQAFNTVREQPKQQQQQQQQQQYDRGYTSDSELYTAATTTGSRKLPVGSVGDLHSRAGSGEWTFVDKQQQQQQVDNGPTTPSKQLLSTRLLLRSGLRRHDPDAYVKCCETLTWLVRDAGHVSVENLQPCIRCVRTFVEAGLNGGLHYTNPITTANNNNNNSATLSSTHHRSSLSSGKDRNGTSQVNGEDKKKTLLDGCDLASTYLQLSLQLLDLTYLIFVKVATPLFDTPTATLWTRCWQPLLQALARLCCDRRRVVRTTAMTFLQRAMLVPELKQITGQDWESCFYWVLFPLLSALLNADQQSNPSTGTTPTTHHHHHYNEDDNDDAAVAGGGGGMDETRVRALTMTSKVFLQHLMPLSTLDSFVDLWLDILDFMERYLELENNDLVESVPESVKNMLLVMHTAGLFDTVPSLLDRTRHKLNASFPDLAHAIDTQTSVVDQATAAAQPASAHSATANNNNNNDDDISLEEVVVVTDPQPRAEAVPFPSTSTSPSKPLPLSSSPPPVTLPSSLPPLQQQQQQQQCSVLLALNNNNNNNNNNNTSAVPVTGQVILHPPVDISTVTPQPSSAVRNDHCHSAQLTLDRNSTTDDSSPNTVQVIIKWMMFSSGHCHPRRHEYRFAKQKEKKPKNSVPMPMPVLLTVTVYTAPHGGRSGVAQIALPVEEQHLLGAVASQKWSNRRYTERFTVFAESGRYLIDQKYLNSK</sequence>
<evidence type="ECO:0000259" key="5">
    <source>
        <dbReference type="PROSITE" id="PS50190"/>
    </source>
</evidence>
<feature type="compositionally biased region" description="Low complexity" evidence="4">
    <location>
        <begin position="2075"/>
        <end position="2089"/>
    </location>
</feature>
<dbReference type="Pfam" id="PF06229">
    <property type="entry name" value="FRG1"/>
    <property type="match status" value="1"/>
</dbReference>
<dbReference type="InterPro" id="IPR032691">
    <property type="entry name" value="Mon2/Sec7/BIG1-like_HUS"/>
</dbReference>
<dbReference type="InterPro" id="IPR016024">
    <property type="entry name" value="ARM-type_fold"/>
</dbReference>
<dbReference type="GO" id="GO:0032012">
    <property type="term" value="P:regulation of ARF protein signal transduction"/>
    <property type="evidence" value="ECO:0007669"/>
    <property type="project" value="InterPro"/>
</dbReference>
<keyword evidence="3" id="KW-0539">Nucleus</keyword>
<dbReference type="Pfam" id="PF01369">
    <property type="entry name" value="Sec7"/>
    <property type="match status" value="1"/>
</dbReference>
<name>A0A0V0SD31_9BILA</name>
<feature type="compositionally biased region" description="Low complexity" evidence="4">
    <location>
        <begin position="1579"/>
        <end position="1588"/>
    </location>
</feature>
<dbReference type="InterPro" id="IPR010414">
    <property type="entry name" value="FRG1"/>
</dbReference>